<gene>
    <name evidence="2" type="ORF">MKP09_22475</name>
</gene>
<comment type="caution">
    <text evidence="2">The sequence shown here is derived from an EMBL/GenBank/DDBJ whole genome shotgun (WGS) entry which is preliminary data.</text>
</comment>
<evidence type="ECO:0000313" key="3">
    <source>
        <dbReference type="Proteomes" id="UP001202248"/>
    </source>
</evidence>
<reference evidence="2 3" key="1">
    <citation type="submission" date="2022-02" db="EMBL/GenBank/DDBJ databases">
        <authorList>
            <person name="Min J."/>
        </authorList>
    </citation>
    <scope>NUCLEOTIDE SEQUENCE [LARGE SCALE GENOMIC DNA]</scope>
    <source>
        <strain evidence="2 3">GR10-1</strain>
    </source>
</reference>
<dbReference type="RefSeq" id="WP_240832689.1">
    <property type="nucleotide sequence ID" value="NZ_JAKWBL010000004.1"/>
</dbReference>
<keyword evidence="1" id="KW-0812">Transmembrane</keyword>
<dbReference type="SUPFAM" id="SSF103473">
    <property type="entry name" value="MFS general substrate transporter"/>
    <property type="match status" value="1"/>
</dbReference>
<keyword evidence="1" id="KW-0472">Membrane</keyword>
<dbReference type="InterPro" id="IPR036259">
    <property type="entry name" value="MFS_trans_sf"/>
</dbReference>
<keyword evidence="1" id="KW-1133">Transmembrane helix</keyword>
<accession>A0ABS9SQ19</accession>
<protein>
    <recommendedName>
        <fullName evidence="4">MFS transporter</fullName>
    </recommendedName>
</protein>
<evidence type="ECO:0000313" key="2">
    <source>
        <dbReference type="EMBL" id="MCH5600483.1"/>
    </source>
</evidence>
<dbReference type="EMBL" id="JAKWBL010000004">
    <property type="protein sequence ID" value="MCH5600483.1"/>
    <property type="molecule type" value="Genomic_DNA"/>
</dbReference>
<sequence length="79" mass="8304">MIRSAEKSAMMGAAFMQAAFNMANSIGAYFGGLPISFGLGYNYPSFVGAIMAFAGFLLSITFMIKYGSAKSKPGNLALN</sequence>
<organism evidence="2 3">
    <name type="scientific">Niabella ginsengisoli</name>
    <dbReference type="NCBI Taxonomy" id="522298"/>
    <lineage>
        <taxon>Bacteria</taxon>
        <taxon>Pseudomonadati</taxon>
        <taxon>Bacteroidota</taxon>
        <taxon>Chitinophagia</taxon>
        <taxon>Chitinophagales</taxon>
        <taxon>Chitinophagaceae</taxon>
        <taxon>Niabella</taxon>
    </lineage>
</organism>
<keyword evidence="3" id="KW-1185">Reference proteome</keyword>
<feature type="transmembrane region" description="Helical" evidence="1">
    <location>
        <begin position="43"/>
        <end position="64"/>
    </location>
</feature>
<feature type="transmembrane region" description="Helical" evidence="1">
    <location>
        <begin position="12"/>
        <end position="31"/>
    </location>
</feature>
<evidence type="ECO:0000256" key="1">
    <source>
        <dbReference type="SAM" id="Phobius"/>
    </source>
</evidence>
<proteinExistence type="predicted"/>
<dbReference type="Proteomes" id="UP001202248">
    <property type="component" value="Unassembled WGS sequence"/>
</dbReference>
<evidence type="ECO:0008006" key="4">
    <source>
        <dbReference type="Google" id="ProtNLM"/>
    </source>
</evidence>
<name>A0ABS9SQ19_9BACT</name>